<keyword evidence="3" id="KW-1185">Reference proteome</keyword>
<dbReference type="EMBL" id="JAVRRD010000001">
    <property type="protein sequence ID" value="KAK5064204.1"/>
    <property type="molecule type" value="Genomic_DNA"/>
</dbReference>
<sequence length="139" mass="14775">MASPSAPIKIILKFTKPAPRPPAPVNLTPTGMKNLVGALSNTKDEIKIDYEGMKQALGLSSKSKKPPPPPPPLPPPTRSDEVEEDDENDEEEDTADDKVPAKKPAAAATPAAKRGLETEDDDEEDDAGARPGKKARKST</sequence>
<name>A0AAV9NR78_9EURO</name>
<protein>
    <recommendedName>
        <fullName evidence="4">SRP9 domain-containing protein</fullName>
    </recommendedName>
</protein>
<dbReference type="GeneID" id="89968259"/>
<dbReference type="RefSeq" id="XP_064711528.1">
    <property type="nucleotide sequence ID" value="XM_064843668.1"/>
</dbReference>
<proteinExistence type="predicted"/>
<evidence type="ECO:0008006" key="4">
    <source>
        <dbReference type="Google" id="ProtNLM"/>
    </source>
</evidence>
<feature type="compositionally biased region" description="Low complexity" evidence="1">
    <location>
        <begin position="102"/>
        <end position="113"/>
    </location>
</feature>
<dbReference type="AlphaFoldDB" id="A0AAV9NR78"/>
<evidence type="ECO:0000256" key="1">
    <source>
        <dbReference type="SAM" id="MobiDB-lite"/>
    </source>
</evidence>
<dbReference type="Proteomes" id="UP001358417">
    <property type="component" value="Unassembled WGS sequence"/>
</dbReference>
<gene>
    <name evidence="2" type="ORF">LTR84_000037</name>
</gene>
<reference evidence="2 3" key="1">
    <citation type="submission" date="2023-08" db="EMBL/GenBank/DDBJ databases">
        <title>Black Yeasts Isolated from many extreme environments.</title>
        <authorList>
            <person name="Coleine C."/>
            <person name="Stajich J.E."/>
            <person name="Selbmann L."/>
        </authorList>
    </citation>
    <scope>NUCLEOTIDE SEQUENCE [LARGE SCALE GENOMIC DNA]</scope>
    <source>
        <strain evidence="2 3">CCFEE 5792</strain>
    </source>
</reference>
<evidence type="ECO:0000313" key="2">
    <source>
        <dbReference type="EMBL" id="KAK5064204.1"/>
    </source>
</evidence>
<evidence type="ECO:0000313" key="3">
    <source>
        <dbReference type="Proteomes" id="UP001358417"/>
    </source>
</evidence>
<feature type="compositionally biased region" description="Acidic residues" evidence="1">
    <location>
        <begin position="81"/>
        <end position="95"/>
    </location>
</feature>
<feature type="region of interest" description="Disordered" evidence="1">
    <location>
        <begin position="51"/>
        <end position="139"/>
    </location>
</feature>
<accession>A0AAV9NR78</accession>
<feature type="compositionally biased region" description="Pro residues" evidence="1">
    <location>
        <begin position="66"/>
        <end position="77"/>
    </location>
</feature>
<organism evidence="2 3">
    <name type="scientific">Exophiala bonariae</name>
    <dbReference type="NCBI Taxonomy" id="1690606"/>
    <lineage>
        <taxon>Eukaryota</taxon>
        <taxon>Fungi</taxon>
        <taxon>Dikarya</taxon>
        <taxon>Ascomycota</taxon>
        <taxon>Pezizomycotina</taxon>
        <taxon>Eurotiomycetes</taxon>
        <taxon>Chaetothyriomycetidae</taxon>
        <taxon>Chaetothyriales</taxon>
        <taxon>Herpotrichiellaceae</taxon>
        <taxon>Exophiala</taxon>
    </lineage>
</organism>
<comment type="caution">
    <text evidence="2">The sequence shown here is derived from an EMBL/GenBank/DDBJ whole genome shotgun (WGS) entry which is preliminary data.</text>
</comment>